<dbReference type="HAMAP" id="MF_00208">
    <property type="entry name" value="MurE"/>
    <property type="match status" value="1"/>
</dbReference>
<dbReference type="GO" id="GO:0008765">
    <property type="term" value="F:UDP-N-acetylmuramoylalanyl-D-glutamate-2,6-diaminopimelate ligase activity"/>
    <property type="evidence" value="ECO:0007669"/>
    <property type="project" value="UniProtKB-EC"/>
</dbReference>
<comment type="PTM">
    <text evidence="7">Carboxylation is probably crucial for Mg(2+) binding and, consequently, for the gamma-phosphate positioning of ATP.</text>
</comment>
<dbReference type="PANTHER" id="PTHR23135:SF4">
    <property type="entry name" value="UDP-N-ACETYLMURAMOYL-L-ALANYL-D-GLUTAMATE--2,6-DIAMINOPIMELATE LIGASE MURE HOMOLOG, CHLOROPLASTIC"/>
    <property type="match status" value="1"/>
</dbReference>
<feature type="binding site" evidence="7">
    <location>
        <begin position="425"/>
        <end position="428"/>
    </location>
    <ligand>
        <name>meso-2,6-diaminopimelate</name>
        <dbReference type="ChEBI" id="CHEBI:57791"/>
    </ligand>
</feature>
<evidence type="ECO:0000256" key="3">
    <source>
        <dbReference type="ARBA" id="ARBA00022960"/>
    </source>
</evidence>
<dbReference type="Gene3D" id="3.40.1190.10">
    <property type="entry name" value="Mur-like, catalytic domain"/>
    <property type="match status" value="1"/>
</dbReference>
<comment type="caution">
    <text evidence="12">The sequence shown here is derived from an EMBL/GenBank/DDBJ whole genome shotgun (WGS) entry which is preliminary data.</text>
</comment>
<reference evidence="12 13" key="1">
    <citation type="submission" date="2024-10" db="EMBL/GenBank/DDBJ databases">
        <title>The Natural Products Discovery Center: Release of the First 8490 Sequenced Strains for Exploring Actinobacteria Biosynthetic Diversity.</title>
        <authorList>
            <person name="Kalkreuter E."/>
            <person name="Kautsar S.A."/>
            <person name="Yang D."/>
            <person name="Bader C.D."/>
            <person name="Teijaro C.N."/>
            <person name="Fluegel L."/>
            <person name="Davis C.M."/>
            <person name="Simpson J.R."/>
            <person name="Lauterbach L."/>
            <person name="Steele A.D."/>
            <person name="Gui C."/>
            <person name="Meng S."/>
            <person name="Li G."/>
            <person name="Viehrig K."/>
            <person name="Ye F."/>
            <person name="Su P."/>
            <person name="Kiefer A.F."/>
            <person name="Nichols A."/>
            <person name="Cepeda A.J."/>
            <person name="Yan W."/>
            <person name="Fan B."/>
            <person name="Jiang Y."/>
            <person name="Adhikari A."/>
            <person name="Zheng C.-J."/>
            <person name="Schuster L."/>
            <person name="Cowan T.M."/>
            <person name="Smanski M.J."/>
            <person name="Chevrette M.G."/>
            <person name="De Carvalho L.P.S."/>
            <person name="Shen B."/>
        </authorList>
    </citation>
    <scope>NUCLEOTIDE SEQUENCE [LARGE SCALE GENOMIC DNA]</scope>
    <source>
        <strain evidence="12 13">NPDC087045</strain>
    </source>
</reference>
<dbReference type="NCBIfam" id="NF001126">
    <property type="entry name" value="PRK00139.1-4"/>
    <property type="match status" value="1"/>
</dbReference>
<feature type="domain" description="Mur ligase C-terminal" evidence="10">
    <location>
        <begin position="350"/>
        <end position="477"/>
    </location>
</feature>
<dbReference type="InterPro" id="IPR005761">
    <property type="entry name" value="UDP-N-AcMur-Glu-dNH2Pim_ligase"/>
</dbReference>
<feature type="binding site" evidence="7">
    <location>
        <begin position="162"/>
        <end position="163"/>
    </location>
    <ligand>
        <name>UDP-N-acetyl-alpha-D-muramoyl-L-alanyl-D-glutamate</name>
        <dbReference type="ChEBI" id="CHEBI:83900"/>
    </ligand>
</feature>
<feature type="binding site" evidence="7">
    <location>
        <begin position="113"/>
        <end position="119"/>
    </location>
    <ligand>
        <name>ATP</name>
        <dbReference type="ChEBI" id="CHEBI:30616"/>
    </ligand>
</feature>
<evidence type="ECO:0000256" key="7">
    <source>
        <dbReference type="HAMAP-Rule" id="MF_00208"/>
    </source>
</evidence>
<feature type="domain" description="Mur ligase central" evidence="11">
    <location>
        <begin position="111"/>
        <end position="326"/>
    </location>
</feature>
<dbReference type="InterPro" id="IPR000713">
    <property type="entry name" value="Mur_ligase_N"/>
</dbReference>
<dbReference type="EMBL" id="JBIUZV010000017">
    <property type="protein sequence ID" value="MFJ3048333.1"/>
    <property type="molecule type" value="Genomic_DNA"/>
</dbReference>
<comment type="pathway">
    <text evidence="7 8">Cell wall biogenesis; peptidoglycan biosynthesis.</text>
</comment>
<comment type="subcellular location">
    <subcellularLocation>
        <location evidence="7 8">Cytoplasm</location>
    </subcellularLocation>
</comment>
<dbReference type="Proteomes" id="UP001617427">
    <property type="component" value="Unassembled WGS sequence"/>
</dbReference>
<keyword evidence="4 7" id="KW-0573">Peptidoglycan synthesis</keyword>
<dbReference type="Pfam" id="PF02875">
    <property type="entry name" value="Mur_ligase_C"/>
    <property type="match status" value="1"/>
</dbReference>
<evidence type="ECO:0000313" key="12">
    <source>
        <dbReference type="EMBL" id="MFJ3048333.1"/>
    </source>
</evidence>
<dbReference type="SUPFAM" id="SSF53623">
    <property type="entry name" value="MurD-like peptide ligases, catalytic domain"/>
    <property type="match status" value="1"/>
</dbReference>
<protein>
    <recommendedName>
        <fullName evidence="7">UDP-N-acetylmuramoyl-L-alanyl-D-glutamate--2,6-diaminopimelate ligase</fullName>
        <ecNumber evidence="7">6.3.2.13</ecNumber>
    </recommendedName>
    <alternativeName>
        <fullName evidence="7">Meso-A2pm-adding enzyme</fullName>
    </alternativeName>
    <alternativeName>
        <fullName evidence="7">Meso-diaminopimelate-adding enzyme</fullName>
    </alternativeName>
    <alternativeName>
        <fullName evidence="7">UDP-MurNAc-L-Ala-D-Glu:meso-diaminopimelate ligase</fullName>
    </alternativeName>
    <alternativeName>
        <fullName evidence="7">UDP-MurNAc-tripeptide synthetase</fullName>
    </alternativeName>
    <alternativeName>
        <fullName evidence="7">UDP-N-acetylmuramyl-tripeptide synthetase</fullName>
    </alternativeName>
</protein>
<evidence type="ECO:0000256" key="8">
    <source>
        <dbReference type="RuleBase" id="RU004135"/>
    </source>
</evidence>
<keyword evidence="2 7" id="KW-0132">Cell division</keyword>
<dbReference type="InterPro" id="IPR013221">
    <property type="entry name" value="Mur_ligase_cen"/>
</dbReference>
<dbReference type="SUPFAM" id="SSF63418">
    <property type="entry name" value="MurE/MurF N-terminal domain"/>
    <property type="match status" value="1"/>
</dbReference>
<dbReference type="Pfam" id="PF08245">
    <property type="entry name" value="Mur_ligase_M"/>
    <property type="match status" value="1"/>
</dbReference>
<accession>A0ABW8F4W9</accession>
<feature type="binding site" evidence="7">
    <location>
        <position position="189"/>
    </location>
    <ligand>
        <name>UDP-N-acetyl-alpha-D-muramoyl-L-alanyl-D-glutamate</name>
        <dbReference type="ChEBI" id="CHEBI:83900"/>
    </ligand>
</feature>
<dbReference type="RefSeq" id="WP_402703302.1">
    <property type="nucleotide sequence ID" value="NZ_JBIUZV010000017.1"/>
</dbReference>
<dbReference type="InterPro" id="IPR036615">
    <property type="entry name" value="Mur_ligase_C_dom_sf"/>
</dbReference>
<keyword evidence="5 7" id="KW-0131">Cell cycle</keyword>
<proteinExistence type="inferred from homology"/>
<evidence type="ECO:0000259" key="9">
    <source>
        <dbReference type="Pfam" id="PF01225"/>
    </source>
</evidence>
<keyword evidence="3 7" id="KW-0133">Cell shape</keyword>
<organism evidence="12 13">
    <name type="scientific">Herbaspirillum chlorophenolicum</name>
    <dbReference type="NCBI Taxonomy" id="211589"/>
    <lineage>
        <taxon>Bacteria</taxon>
        <taxon>Pseudomonadati</taxon>
        <taxon>Pseudomonadota</taxon>
        <taxon>Betaproteobacteria</taxon>
        <taxon>Burkholderiales</taxon>
        <taxon>Oxalobacteraceae</taxon>
        <taxon>Herbaspirillum</taxon>
    </lineage>
</organism>
<evidence type="ECO:0000256" key="5">
    <source>
        <dbReference type="ARBA" id="ARBA00023306"/>
    </source>
</evidence>
<dbReference type="Gene3D" id="3.40.1390.10">
    <property type="entry name" value="MurE/MurF, N-terminal domain"/>
    <property type="match status" value="1"/>
</dbReference>
<feature type="domain" description="Mur ligase N-terminal catalytic" evidence="9">
    <location>
        <begin position="27"/>
        <end position="99"/>
    </location>
</feature>
<feature type="short sequence motif" description="Meso-diaminopimelate recognition motif" evidence="7">
    <location>
        <begin position="425"/>
        <end position="428"/>
    </location>
</feature>
<keyword evidence="6 7" id="KW-0961">Cell wall biogenesis/degradation</keyword>
<keyword evidence="7" id="KW-0460">Magnesium</keyword>
<keyword evidence="7 12" id="KW-0436">Ligase</keyword>
<feature type="binding site" evidence="7">
    <location>
        <position position="195"/>
    </location>
    <ligand>
        <name>UDP-N-acetyl-alpha-D-muramoyl-L-alanyl-D-glutamate</name>
        <dbReference type="ChEBI" id="CHEBI:83900"/>
    </ligand>
</feature>
<name>A0ABW8F4W9_9BURK</name>
<comment type="caution">
    <text evidence="7">Lacks conserved residue(s) required for the propagation of feature annotation.</text>
</comment>
<dbReference type="Gene3D" id="3.90.190.20">
    <property type="entry name" value="Mur ligase, C-terminal domain"/>
    <property type="match status" value="1"/>
</dbReference>
<keyword evidence="7" id="KW-0547">Nucleotide-binding</keyword>
<dbReference type="EC" id="6.3.2.13" evidence="7"/>
<comment type="function">
    <text evidence="7">Catalyzes the addition of meso-diaminopimelic acid to the nucleotide precursor UDP-N-acetylmuramoyl-L-alanyl-D-glutamate (UMAG) in the biosynthesis of bacterial cell-wall peptidoglycan.</text>
</comment>
<dbReference type="Pfam" id="PF01225">
    <property type="entry name" value="Mur_ligase"/>
    <property type="match status" value="1"/>
</dbReference>
<dbReference type="InterPro" id="IPR036565">
    <property type="entry name" value="Mur-like_cat_sf"/>
</dbReference>
<evidence type="ECO:0000256" key="2">
    <source>
        <dbReference type="ARBA" id="ARBA00022618"/>
    </source>
</evidence>
<feature type="binding site" evidence="7">
    <location>
        <position position="402"/>
    </location>
    <ligand>
        <name>meso-2,6-diaminopimelate</name>
        <dbReference type="ChEBI" id="CHEBI:57791"/>
    </ligand>
</feature>
<comment type="catalytic activity">
    <reaction evidence="7">
        <text>UDP-N-acetyl-alpha-D-muramoyl-L-alanyl-D-glutamate + meso-2,6-diaminopimelate + ATP = UDP-N-acetyl-alpha-D-muramoyl-L-alanyl-gamma-D-glutamyl-meso-2,6-diaminopimelate + ADP + phosphate + H(+)</text>
        <dbReference type="Rhea" id="RHEA:23676"/>
        <dbReference type="ChEBI" id="CHEBI:15378"/>
        <dbReference type="ChEBI" id="CHEBI:30616"/>
        <dbReference type="ChEBI" id="CHEBI:43474"/>
        <dbReference type="ChEBI" id="CHEBI:57791"/>
        <dbReference type="ChEBI" id="CHEBI:83900"/>
        <dbReference type="ChEBI" id="CHEBI:83905"/>
        <dbReference type="ChEBI" id="CHEBI:456216"/>
        <dbReference type="EC" id="6.3.2.13"/>
    </reaction>
</comment>
<feature type="binding site" evidence="7">
    <location>
        <position position="479"/>
    </location>
    <ligand>
        <name>meso-2,6-diaminopimelate</name>
        <dbReference type="ChEBI" id="CHEBI:57791"/>
    </ligand>
</feature>
<evidence type="ECO:0000259" key="10">
    <source>
        <dbReference type="Pfam" id="PF02875"/>
    </source>
</evidence>
<dbReference type="NCBIfam" id="TIGR01085">
    <property type="entry name" value="murE"/>
    <property type="match status" value="1"/>
</dbReference>
<sequence>MAPRALNVKDIANWLRSNAAIVAGAQLTADSRRVEPGDVFFAYVGDADGRSYIEDAVERGAAAVVYEAAGFAWPEHLGVPGLAVDDLKTLAGDIAADWYGQPDQDMFTVAVTGTNGKTSCAWWLGSALSRLPGAGLAGVVGTLGVGTFLGGRAQAFDVTGYTTPDAVLLQRNLAILARAKVGALAIEASSIGLEQGRMNGMHVDVALFTNFTRDHLDYHGDMASYEAAKRKLFEWDGLKHAVVNLDDPMGVRLVPLVQARQVPLIGYVLEDTVSEQAAGVPVLRAGNIRSSHAGTVFQVDSPFGSGQVKTQLVGRFNVSNVLGIMGVLLAKGVAWDAVVAAAGALSAAPGRMQQFGGPDVPLIVIDYAHTPDALDKTLTTLRQVSAQRGGELWCVFGCGGDRDPGKRPQMGQISEQADHVVLTSDNPRSEDPKAIIAQIRAGISRIEPVILEDRAGAILWAIRHATKADVVLLAGKGHEAYQEIAGKKLPFLDADHVALALAARSTMMGGA</sequence>
<keyword evidence="7" id="KW-0067">ATP-binding</keyword>
<dbReference type="InterPro" id="IPR004101">
    <property type="entry name" value="Mur_ligase_C"/>
</dbReference>
<dbReference type="PANTHER" id="PTHR23135">
    <property type="entry name" value="MUR LIGASE FAMILY MEMBER"/>
    <property type="match status" value="1"/>
</dbReference>
<gene>
    <name evidence="7" type="primary">murE</name>
    <name evidence="12" type="ORF">ACIPEN_21075</name>
</gene>
<comment type="cofactor">
    <cofactor evidence="7">
        <name>Mg(2+)</name>
        <dbReference type="ChEBI" id="CHEBI:18420"/>
    </cofactor>
</comment>
<keyword evidence="7" id="KW-0963">Cytoplasm</keyword>
<evidence type="ECO:0000256" key="6">
    <source>
        <dbReference type="ARBA" id="ARBA00023316"/>
    </source>
</evidence>
<dbReference type="SUPFAM" id="SSF53244">
    <property type="entry name" value="MurD-like peptide ligases, peptide-binding domain"/>
    <property type="match status" value="1"/>
</dbReference>
<feature type="binding site" evidence="7">
    <location>
        <position position="197"/>
    </location>
    <ligand>
        <name>UDP-N-acetyl-alpha-D-muramoyl-L-alanyl-D-glutamate</name>
        <dbReference type="ChEBI" id="CHEBI:83900"/>
    </ligand>
</feature>
<feature type="binding site" evidence="7">
    <location>
        <position position="475"/>
    </location>
    <ligand>
        <name>meso-2,6-diaminopimelate</name>
        <dbReference type="ChEBI" id="CHEBI:57791"/>
    </ligand>
</feature>
<evidence type="ECO:0000259" key="11">
    <source>
        <dbReference type="Pfam" id="PF08245"/>
    </source>
</evidence>
<feature type="modified residue" description="N6-carboxylysine" evidence="7">
    <location>
        <position position="229"/>
    </location>
</feature>
<comment type="similarity">
    <text evidence="1 7">Belongs to the MurCDEF family. MurE subfamily.</text>
</comment>
<dbReference type="InterPro" id="IPR035911">
    <property type="entry name" value="MurE/MurF_N"/>
</dbReference>
<feature type="binding site" evidence="7">
    <location>
        <position position="31"/>
    </location>
    <ligand>
        <name>UDP-N-acetyl-alpha-D-muramoyl-L-alanyl-D-glutamate</name>
        <dbReference type="ChEBI" id="CHEBI:83900"/>
    </ligand>
</feature>
<evidence type="ECO:0000313" key="13">
    <source>
        <dbReference type="Proteomes" id="UP001617427"/>
    </source>
</evidence>
<evidence type="ECO:0000256" key="4">
    <source>
        <dbReference type="ARBA" id="ARBA00022984"/>
    </source>
</evidence>
<evidence type="ECO:0000256" key="1">
    <source>
        <dbReference type="ARBA" id="ARBA00005898"/>
    </source>
</evidence>
<keyword evidence="13" id="KW-1185">Reference proteome</keyword>